<sequence>LIYDTLTGTLRLSRLSRQDLRLDISNHGQLIPVARSSLGISLALIGGISLSLVFETRKTLLQLDDMTIYAILVCVTVLAFFLSLRSVHKAMARAKSYQLAIVQKHLAVASHELESQVAQDQFRMNEELSSAISARVNYERRVKEAPEWPFNTRILRWLIASTLVPVIVYLIKIFIDLEVPL</sequence>
<feature type="non-terminal residue" evidence="2">
    <location>
        <position position="1"/>
    </location>
</feature>
<evidence type="ECO:0000313" key="2">
    <source>
        <dbReference type="EMBL" id="GAI96817.1"/>
    </source>
</evidence>
<keyword evidence="1" id="KW-1133">Transmembrane helix</keyword>
<gene>
    <name evidence="2" type="ORF">S12H4_40900</name>
</gene>
<feature type="transmembrane region" description="Helical" evidence="1">
    <location>
        <begin position="154"/>
        <end position="175"/>
    </location>
</feature>
<proteinExistence type="predicted"/>
<organism evidence="2">
    <name type="scientific">marine sediment metagenome</name>
    <dbReference type="NCBI Taxonomy" id="412755"/>
    <lineage>
        <taxon>unclassified sequences</taxon>
        <taxon>metagenomes</taxon>
        <taxon>ecological metagenomes</taxon>
    </lineage>
</organism>
<dbReference type="EMBL" id="BARW01024868">
    <property type="protein sequence ID" value="GAI96817.1"/>
    <property type="molecule type" value="Genomic_DNA"/>
</dbReference>
<evidence type="ECO:0000256" key="1">
    <source>
        <dbReference type="SAM" id="Phobius"/>
    </source>
</evidence>
<keyword evidence="1" id="KW-0472">Membrane</keyword>
<reference evidence="2" key="1">
    <citation type="journal article" date="2014" name="Front. Microbiol.">
        <title>High frequency of phylogenetically diverse reductive dehalogenase-homologous genes in deep subseafloor sedimentary metagenomes.</title>
        <authorList>
            <person name="Kawai M."/>
            <person name="Futagami T."/>
            <person name="Toyoda A."/>
            <person name="Takaki Y."/>
            <person name="Nishi S."/>
            <person name="Hori S."/>
            <person name="Arai W."/>
            <person name="Tsubouchi T."/>
            <person name="Morono Y."/>
            <person name="Uchiyama I."/>
            <person name="Ito T."/>
            <person name="Fujiyama A."/>
            <person name="Inagaki F."/>
            <person name="Takami H."/>
        </authorList>
    </citation>
    <scope>NUCLEOTIDE SEQUENCE</scope>
    <source>
        <strain evidence="2">Expedition CK06-06</strain>
    </source>
</reference>
<comment type="caution">
    <text evidence="2">The sequence shown here is derived from an EMBL/GenBank/DDBJ whole genome shotgun (WGS) entry which is preliminary data.</text>
</comment>
<protein>
    <submittedName>
        <fullName evidence="2">Uncharacterized protein</fullName>
    </submittedName>
</protein>
<keyword evidence="1" id="KW-0812">Transmembrane</keyword>
<feature type="transmembrane region" description="Helical" evidence="1">
    <location>
        <begin position="66"/>
        <end position="84"/>
    </location>
</feature>
<feature type="transmembrane region" description="Helical" evidence="1">
    <location>
        <begin position="30"/>
        <end position="54"/>
    </location>
</feature>
<dbReference type="AlphaFoldDB" id="X1SUR1"/>
<accession>X1SUR1</accession>
<name>X1SUR1_9ZZZZ</name>